<reference evidence="1" key="1">
    <citation type="submission" date="2022-10" db="EMBL/GenBank/DDBJ databases">
        <authorList>
            <person name="Chen Y."/>
            <person name="Dougan E. K."/>
            <person name="Chan C."/>
            <person name="Rhodes N."/>
            <person name="Thang M."/>
        </authorList>
    </citation>
    <scope>NUCLEOTIDE SEQUENCE</scope>
</reference>
<dbReference type="AlphaFoldDB" id="A0A9P1DQW3"/>
<name>A0A9P1DQW3_9DINO</name>
<comment type="caution">
    <text evidence="1">The sequence shown here is derived from an EMBL/GenBank/DDBJ whole genome shotgun (WGS) entry which is preliminary data.</text>
</comment>
<evidence type="ECO:0000313" key="1">
    <source>
        <dbReference type="EMBL" id="CAI4013847.1"/>
    </source>
</evidence>
<gene>
    <name evidence="1" type="ORF">C1SCF055_LOCUS38788</name>
</gene>
<reference evidence="2" key="2">
    <citation type="submission" date="2024-04" db="EMBL/GenBank/DDBJ databases">
        <authorList>
            <person name="Chen Y."/>
            <person name="Shah S."/>
            <person name="Dougan E. K."/>
            <person name="Thang M."/>
            <person name="Chan C."/>
        </authorList>
    </citation>
    <scope>NUCLEOTIDE SEQUENCE [LARGE SCALE GENOMIC DNA]</scope>
</reference>
<organism evidence="1">
    <name type="scientific">Cladocopium goreaui</name>
    <dbReference type="NCBI Taxonomy" id="2562237"/>
    <lineage>
        <taxon>Eukaryota</taxon>
        <taxon>Sar</taxon>
        <taxon>Alveolata</taxon>
        <taxon>Dinophyceae</taxon>
        <taxon>Suessiales</taxon>
        <taxon>Symbiodiniaceae</taxon>
        <taxon>Cladocopium</taxon>
    </lineage>
</organism>
<proteinExistence type="predicted"/>
<accession>A0A9P1DQW3</accession>
<dbReference type="OrthoDB" id="412451at2759"/>
<dbReference type="EMBL" id="CAMXCT020006057">
    <property type="protein sequence ID" value="CAL1167222.1"/>
    <property type="molecule type" value="Genomic_DNA"/>
</dbReference>
<protein>
    <submittedName>
        <fullName evidence="1">Uncharacterized protein</fullName>
    </submittedName>
</protein>
<sequence length="279" mass="30757">MVVAYQQENDNQIHLCVTEKQYAELSGRSPVSLSDFEVILALCSAVLSCPGLQWNRPIDSLELFAGECSISSGEFRERREALAMDINFGPSNDIMTDAGFANTVFQILNTKPAGALWAAPVCSTWVYLSRGSTGRSASKPMGFNTGLTLQHNIMVARVCVILCIAVAKQIWWCLEQPKGSLLEGHILFQKVLAMRHVNVYRTCCSLGHFGADSLKPVWIYSSDTRATEFNEFADRSLRPSNPNMVRHYQDGSGKARVTGGTALKSSQAYPVKLLGPRFI</sequence>
<dbReference type="EMBL" id="CAMXCT010006057">
    <property type="protein sequence ID" value="CAI4013847.1"/>
    <property type="molecule type" value="Genomic_DNA"/>
</dbReference>
<evidence type="ECO:0000313" key="2">
    <source>
        <dbReference type="EMBL" id="CAL1167222.1"/>
    </source>
</evidence>
<dbReference type="Proteomes" id="UP001152797">
    <property type="component" value="Unassembled WGS sequence"/>
</dbReference>
<evidence type="ECO:0000313" key="3">
    <source>
        <dbReference type="Proteomes" id="UP001152797"/>
    </source>
</evidence>
<keyword evidence="3" id="KW-1185">Reference proteome</keyword>
<dbReference type="EMBL" id="CAMXCT030006057">
    <property type="protein sequence ID" value="CAL4801159.1"/>
    <property type="molecule type" value="Genomic_DNA"/>
</dbReference>